<feature type="domain" description="Glycosyltransferase subfamily 4-like N-terminal" evidence="2">
    <location>
        <begin position="22"/>
        <end position="112"/>
    </location>
</feature>
<dbReference type="Proteomes" id="UP000321353">
    <property type="component" value="Chromosome"/>
</dbReference>
<evidence type="ECO:0000259" key="2">
    <source>
        <dbReference type="Pfam" id="PF13579"/>
    </source>
</evidence>
<accession>A0A5B9MHZ8</accession>
<gene>
    <name evidence="3" type="ORF">Mal15_36860</name>
</gene>
<dbReference type="InterPro" id="IPR028098">
    <property type="entry name" value="Glyco_trans_4-like_N"/>
</dbReference>
<dbReference type="GO" id="GO:0016757">
    <property type="term" value="F:glycosyltransferase activity"/>
    <property type="evidence" value="ECO:0007669"/>
    <property type="project" value="UniProtKB-ARBA"/>
</dbReference>
<organism evidence="3 4">
    <name type="scientific">Stieleria maiorica</name>
    <dbReference type="NCBI Taxonomy" id="2795974"/>
    <lineage>
        <taxon>Bacteria</taxon>
        <taxon>Pseudomonadati</taxon>
        <taxon>Planctomycetota</taxon>
        <taxon>Planctomycetia</taxon>
        <taxon>Pirellulales</taxon>
        <taxon>Pirellulaceae</taxon>
        <taxon>Stieleria</taxon>
    </lineage>
</organism>
<dbReference type="EMBL" id="CP036264">
    <property type="protein sequence ID" value="QEF99620.1"/>
    <property type="molecule type" value="Genomic_DNA"/>
</dbReference>
<dbReference type="SUPFAM" id="SSF53756">
    <property type="entry name" value="UDP-Glycosyltransferase/glycogen phosphorylase"/>
    <property type="match status" value="1"/>
</dbReference>
<dbReference type="KEGG" id="smam:Mal15_36860"/>
<reference evidence="3 4" key="1">
    <citation type="submission" date="2019-02" db="EMBL/GenBank/DDBJ databases">
        <title>Planctomycetal bacteria perform biofilm scaping via a novel small molecule.</title>
        <authorList>
            <person name="Jeske O."/>
            <person name="Boedeker C."/>
            <person name="Wiegand S."/>
            <person name="Breitling P."/>
            <person name="Kallscheuer N."/>
            <person name="Jogler M."/>
            <person name="Rohde M."/>
            <person name="Petersen J."/>
            <person name="Medema M.H."/>
            <person name="Surup F."/>
            <person name="Jogler C."/>
        </authorList>
    </citation>
    <scope>NUCLEOTIDE SEQUENCE [LARGE SCALE GENOMIC DNA]</scope>
    <source>
        <strain evidence="3 4">Mal15</strain>
    </source>
</reference>
<dbReference type="InterPro" id="IPR055259">
    <property type="entry name" value="YkvP/CgeB_Glyco_trans-like"/>
</dbReference>
<evidence type="ECO:0000259" key="1">
    <source>
        <dbReference type="Pfam" id="PF13524"/>
    </source>
</evidence>
<keyword evidence="4" id="KW-1185">Reference proteome</keyword>
<name>A0A5B9MHZ8_9BACT</name>
<proteinExistence type="predicted"/>
<dbReference type="AlphaFoldDB" id="A0A5B9MHZ8"/>
<feature type="domain" description="Spore protein YkvP/CgeB glycosyl transferase-like" evidence="1">
    <location>
        <begin position="148"/>
        <end position="278"/>
    </location>
</feature>
<evidence type="ECO:0000313" key="4">
    <source>
        <dbReference type="Proteomes" id="UP000321353"/>
    </source>
</evidence>
<protein>
    <submittedName>
        <fullName evidence="3">Uncharacterized protein</fullName>
    </submittedName>
</protein>
<dbReference type="Pfam" id="PF13524">
    <property type="entry name" value="Glyco_trans_1_2"/>
    <property type="match status" value="1"/>
</dbReference>
<dbReference type="Gene3D" id="3.40.50.2000">
    <property type="entry name" value="Glycogen Phosphorylase B"/>
    <property type="match status" value="2"/>
</dbReference>
<evidence type="ECO:0000313" key="3">
    <source>
        <dbReference type="EMBL" id="QEF99620.1"/>
    </source>
</evidence>
<sequence>MVYLGWLGSHPLTILPKYLGQTVMTFWQLARHRPGAVFVMSPPLFAALPALLWKWIFRTPFVLDCHTGAYTNRRWRHFQWLQHFLGRQAAANIVTNNHLKELVEEHGGTAVIVRDVPVVFETTENYPLSDGFNVAAVCSFNYDEPISEMFKAAEQLDDTSFYFTGNPKHLSAEVASQKPDNVRLTGFLSDQEYGSLLQQADVVLTLTTQDHTMLRGAWESIYQGTPVIVSDWGILKTSFDRGAVHVDNTCQSIVNAIRYAQSHRDDLRNGAISARNQRIERWQEVKRVLIEKTNS</sequence>
<dbReference type="Pfam" id="PF13579">
    <property type="entry name" value="Glyco_trans_4_4"/>
    <property type="match status" value="1"/>
</dbReference>